<evidence type="ECO:0000313" key="3">
    <source>
        <dbReference type="Proteomes" id="UP001295444"/>
    </source>
</evidence>
<protein>
    <submittedName>
        <fullName evidence="2">Uncharacterized protein</fullName>
    </submittedName>
</protein>
<name>A0AAD1SD02_PELCU</name>
<organism evidence="2 3">
    <name type="scientific">Pelobates cultripes</name>
    <name type="common">Western spadefoot toad</name>
    <dbReference type="NCBI Taxonomy" id="61616"/>
    <lineage>
        <taxon>Eukaryota</taxon>
        <taxon>Metazoa</taxon>
        <taxon>Chordata</taxon>
        <taxon>Craniata</taxon>
        <taxon>Vertebrata</taxon>
        <taxon>Euteleostomi</taxon>
        <taxon>Amphibia</taxon>
        <taxon>Batrachia</taxon>
        <taxon>Anura</taxon>
        <taxon>Pelobatoidea</taxon>
        <taxon>Pelobatidae</taxon>
        <taxon>Pelobates</taxon>
    </lineage>
</organism>
<dbReference type="AlphaFoldDB" id="A0AAD1SD02"/>
<dbReference type="EMBL" id="OW240916">
    <property type="protein sequence ID" value="CAH2295993.1"/>
    <property type="molecule type" value="Genomic_DNA"/>
</dbReference>
<proteinExistence type="predicted"/>
<dbReference type="Proteomes" id="UP001295444">
    <property type="component" value="Chromosome 05"/>
</dbReference>
<sequence length="281" mass="30747">MHSALTAAILLVFSIFPIGGGYLFTQKSRIHSVGPVIRQNTGPIPLAHSRSLQGHNGGHGSYVLHNYPLYHTGSDAGTPCPSTPLQIPATSSVALQGQKALSKRKHANVPVHTQDGAHQQRHWQRAKTSRNWKRSRAQDMMSDSDKSEEEGSDKPYSDPYEDEISEGEDFAGKQLPSATTKTAQTPELSDVTGSGEIRDTKVTPLFDLDNLRHYLVLRVHKSLSQEGQDDLGMPAAVGEQPQEYCLSPFFPYKCGGKTGSVLPSLGYDHARYMGIKDNPEV</sequence>
<feature type="compositionally biased region" description="Basic residues" evidence="1">
    <location>
        <begin position="119"/>
        <end position="135"/>
    </location>
</feature>
<evidence type="ECO:0000256" key="1">
    <source>
        <dbReference type="SAM" id="MobiDB-lite"/>
    </source>
</evidence>
<feature type="region of interest" description="Disordered" evidence="1">
    <location>
        <begin position="94"/>
        <end position="164"/>
    </location>
</feature>
<gene>
    <name evidence="2" type="ORF">PECUL_23A024479</name>
</gene>
<keyword evidence="3" id="KW-1185">Reference proteome</keyword>
<evidence type="ECO:0000313" key="2">
    <source>
        <dbReference type="EMBL" id="CAH2295993.1"/>
    </source>
</evidence>
<reference evidence="2" key="1">
    <citation type="submission" date="2022-03" db="EMBL/GenBank/DDBJ databases">
        <authorList>
            <person name="Alioto T."/>
            <person name="Alioto T."/>
            <person name="Gomez Garrido J."/>
        </authorList>
    </citation>
    <scope>NUCLEOTIDE SEQUENCE</scope>
</reference>
<accession>A0AAD1SD02</accession>